<dbReference type="Pfam" id="PF00355">
    <property type="entry name" value="Rieske"/>
    <property type="match status" value="1"/>
</dbReference>
<evidence type="ECO:0000313" key="8">
    <source>
        <dbReference type="EMBL" id="PKV95361.1"/>
    </source>
</evidence>
<evidence type="ECO:0000256" key="5">
    <source>
        <dbReference type="ARBA" id="ARBA00023004"/>
    </source>
</evidence>
<dbReference type="AlphaFoldDB" id="A0A2N3WNB4"/>
<dbReference type="CDD" id="cd08880">
    <property type="entry name" value="RHO_alpha_C_ahdA1c-like"/>
    <property type="match status" value="1"/>
</dbReference>
<sequence length="437" mass="48629">MNESRGAGAASQAAARADMSSRAWPVSLTEVPYWVFQDEDVYRAEQQNIFHGPTWNYLCLEAELAEPGDFCATFIGEQPVLVTRDHDGQIYAFENRCAHRGSLIAMEHYGHTKDFTCVYHAWTYNLQGDLTGVAFEDGINGKGGMRKEFCKAAHSPRRLRLANVHGLIFGSLDNDVPAIEEYLGQEILDRIERVLGGRKPVVLGRFTQTLPNNWKLYLENVKDSYHASILHLFFTTFGLNKLNQKGGIIVSESGGNHVSWSAINREAEAKTAEHYKDQGIRSDSEYQLEDPSLVNSFREFGDDVTLQILSVSPGFVLQQIQNSIAVRQVLPTAVDSTRLNWTYLGFEDDTEEQQLVRMKQSNLVGPAGFVSMEDGAIGGFVQRGIAGASGEFATVQMGGDQAVSSESRVTEASIRGFWKVYREAMGFSIDECEGVRR</sequence>
<dbReference type="EMBL" id="PJMY01000003">
    <property type="protein sequence ID" value="PKV95361.1"/>
    <property type="molecule type" value="Genomic_DNA"/>
</dbReference>
<dbReference type="RefSeq" id="WP_240690817.1">
    <property type="nucleotide sequence ID" value="NZ_JACJHR010000004.1"/>
</dbReference>
<dbReference type="Proteomes" id="UP000233750">
    <property type="component" value="Unassembled WGS sequence"/>
</dbReference>
<dbReference type="PROSITE" id="PS51296">
    <property type="entry name" value="RIESKE"/>
    <property type="match status" value="1"/>
</dbReference>
<gene>
    <name evidence="8" type="ORF">ATK30_6276</name>
</gene>
<dbReference type="Gene3D" id="2.102.10.10">
    <property type="entry name" value="Rieske [2Fe-2S] iron-sulphur domain"/>
    <property type="match status" value="1"/>
</dbReference>
<dbReference type="GO" id="GO:0051537">
    <property type="term" value="F:2 iron, 2 sulfur cluster binding"/>
    <property type="evidence" value="ECO:0007669"/>
    <property type="project" value="UniProtKB-KW"/>
</dbReference>
<dbReference type="PRINTS" id="PR00090">
    <property type="entry name" value="RNGDIOXGNASE"/>
</dbReference>
<dbReference type="SUPFAM" id="SSF50022">
    <property type="entry name" value="ISP domain"/>
    <property type="match status" value="1"/>
</dbReference>
<keyword evidence="6" id="KW-0411">Iron-sulfur</keyword>
<proteinExistence type="inferred from homology"/>
<dbReference type="Pfam" id="PF00848">
    <property type="entry name" value="Ring_hydroxyl_A"/>
    <property type="match status" value="1"/>
</dbReference>
<reference evidence="8 9" key="1">
    <citation type="submission" date="2017-12" db="EMBL/GenBank/DDBJ databases">
        <title>Sequencing the genomes of 1000 Actinobacteria strains.</title>
        <authorList>
            <person name="Klenk H.-P."/>
        </authorList>
    </citation>
    <scope>NUCLEOTIDE SEQUENCE [LARGE SCALE GENOMIC DNA]</scope>
    <source>
        <strain evidence="8 9">DSM 45165</strain>
    </source>
</reference>
<dbReference type="PANTHER" id="PTHR43756">
    <property type="entry name" value="CHOLINE MONOOXYGENASE, CHLOROPLASTIC"/>
    <property type="match status" value="1"/>
</dbReference>
<dbReference type="InterPro" id="IPR001663">
    <property type="entry name" value="Rng_hydr_dOase-A"/>
</dbReference>
<evidence type="ECO:0000256" key="1">
    <source>
        <dbReference type="ARBA" id="ARBA00008751"/>
    </source>
</evidence>
<dbReference type="GO" id="GO:0004497">
    <property type="term" value="F:monooxygenase activity"/>
    <property type="evidence" value="ECO:0007669"/>
    <property type="project" value="UniProtKB-ARBA"/>
</dbReference>
<keyword evidence="3" id="KW-0479">Metal-binding</keyword>
<keyword evidence="9" id="KW-1185">Reference proteome</keyword>
<keyword evidence="5" id="KW-0408">Iron</keyword>
<evidence type="ECO:0000256" key="6">
    <source>
        <dbReference type="ARBA" id="ARBA00023014"/>
    </source>
</evidence>
<comment type="caution">
    <text evidence="8">The sequence shown here is derived from an EMBL/GenBank/DDBJ whole genome shotgun (WGS) entry which is preliminary data.</text>
</comment>
<dbReference type="InterPro" id="IPR043264">
    <property type="entry name" value="AhdA1c-like_alpha_C"/>
</dbReference>
<evidence type="ECO:0000256" key="3">
    <source>
        <dbReference type="ARBA" id="ARBA00022723"/>
    </source>
</evidence>
<protein>
    <submittedName>
        <fullName evidence="8">Terephthalate 1,2-dioxygenase alpha subunit</fullName>
    </submittedName>
</protein>
<evidence type="ECO:0000256" key="4">
    <source>
        <dbReference type="ARBA" id="ARBA00023002"/>
    </source>
</evidence>
<evidence type="ECO:0000313" key="9">
    <source>
        <dbReference type="Proteomes" id="UP000233750"/>
    </source>
</evidence>
<dbReference type="PANTHER" id="PTHR43756:SF1">
    <property type="entry name" value="3-PHENYLPROPIONATE_CINNAMIC ACID DIOXYGENASE SUBUNIT ALPHA"/>
    <property type="match status" value="1"/>
</dbReference>
<evidence type="ECO:0000256" key="2">
    <source>
        <dbReference type="ARBA" id="ARBA00022714"/>
    </source>
</evidence>
<dbReference type="InterPro" id="IPR017941">
    <property type="entry name" value="Rieske_2Fe-2S"/>
</dbReference>
<dbReference type="InterPro" id="IPR036922">
    <property type="entry name" value="Rieske_2Fe-2S_sf"/>
</dbReference>
<dbReference type="GO" id="GO:0005506">
    <property type="term" value="F:iron ion binding"/>
    <property type="evidence" value="ECO:0007669"/>
    <property type="project" value="InterPro"/>
</dbReference>
<dbReference type="InterPro" id="IPR015879">
    <property type="entry name" value="Ring_hydroxy_dOase_asu_C_dom"/>
</dbReference>
<evidence type="ECO:0000259" key="7">
    <source>
        <dbReference type="PROSITE" id="PS51296"/>
    </source>
</evidence>
<keyword evidence="2" id="KW-0001">2Fe-2S</keyword>
<organism evidence="8 9">
    <name type="scientific">Amycolatopsis echigonensis</name>
    <dbReference type="NCBI Taxonomy" id="2576905"/>
    <lineage>
        <taxon>Bacteria</taxon>
        <taxon>Bacillati</taxon>
        <taxon>Actinomycetota</taxon>
        <taxon>Actinomycetes</taxon>
        <taxon>Pseudonocardiales</taxon>
        <taxon>Pseudonocardiaceae</taxon>
        <taxon>Amycolatopsis</taxon>
    </lineage>
</organism>
<name>A0A2N3WNB4_9PSEU</name>
<feature type="domain" description="Rieske" evidence="7">
    <location>
        <begin position="56"/>
        <end position="170"/>
    </location>
</feature>
<comment type="similarity">
    <text evidence="1">Belongs to the bacterial ring-hydroxylating dioxygenase alpha subunit family.</text>
</comment>
<dbReference type="SUPFAM" id="SSF55961">
    <property type="entry name" value="Bet v1-like"/>
    <property type="match status" value="1"/>
</dbReference>
<dbReference type="Gene3D" id="3.90.380.10">
    <property type="entry name" value="Naphthalene 1,2-dioxygenase Alpha Subunit, Chain A, domain 1"/>
    <property type="match status" value="1"/>
</dbReference>
<dbReference type="GO" id="GO:0016705">
    <property type="term" value="F:oxidoreductase activity, acting on paired donors, with incorporation or reduction of molecular oxygen"/>
    <property type="evidence" value="ECO:0007669"/>
    <property type="project" value="UniProtKB-ARBA"/>
</dbReference>
<accession>A0A2N3WNB4</accession>
<keyword evidence="4" id="KW-0560">Oxidoreductase</keyword>